<dbReference type="Proteomes" id="UP000295497">
    <property type="component" value="Chromosome"/>
</dbReference>
<feature type="chain" id="PRO_5020698390" evidence="1">
    <location>
        <begin position="25"/>
        <end position="419"/>
    </location>
</feature>
<reference evidence="2 3" key="1">
    <citation type="submission" date="2015-09" db="EMBL/GenBank/DDBJ databases">
        <title>Sorangium comparison.</title>
        <authorList>
            <person name="Zaburannyi N."/>
            <person name="Bunk B."/>
            <person name="Overmann J."/>
            <person name="Mueller R."/>
        </authorList>
    </citation>
    <scope>NUCLEOTIDE SEQUENCE [LARGE SCALE GENOMIC DNA]</scope>
    <source>
        <strain evidence="2 3">So ce836</strain>
    </source>
</reference>
<dbReference type="RefSeq" id="WP_129579152.1">
    <property type="nucleotide sequence ID" value="NZ_CP012672.1"/>
</dbReference>
<gene>
    <name evidence="2" type="ORF">SOCE836_085160</name>
</gene>
<keyword evidence="1" id="KW-0732">Signal</keyword>
<dbReference type="SUPFAM" id="SSF50974">
    <property type="entry name" value="Nitrous oxide reductase, N-terminal domain"/>
    <property type="match status" value="1"/>
</dbReference>
<evidence type="ECO:0000313" key="3">
    <source>
        <dbReference type="Proteomes" id="UP000295497"/>
    </source>
</evidence>
<accession>A0A4P2R090</accession>
<evidence type="ECO:0000313" key="2">
    <source>
        <dbReference type="EMBL" id="AUX36309.1"/>
    </source>
</evidence>
<dbReference type="EMBL" id="CP012672">
    <property type="protein sequence ID" value="AUX36309.1"/>
    <property type="molecule type" value="Genomic_DNA"/>
</dbReference>
<evidence type="ECO:0000256" key="1">
    <source>
        <dbReference type="SAM" id="SignalP"/>
    </source>
</evidence>
<protein>
    <submittedName>
        <fullName evidence="2">Uncharacterized protein</fullName>
    </submittedName>
</protein>
<feature type="signal peptide" evidence="1">
    <location>
        <begin position="1"/>
        <end position="24"/>
    </location>
</feature>
<dbReference type="Gene3D" id="2.130.10.10">
    <property type="entry name" value="YVTN repeat-like/Quinoprotein amine dehydrogenase"/>
    <property type="match status" value="1"/>
</dbReference>
<organism evidence="2 3">
    <name type="scientific">Sorangium cellulosum</name>
    <name type="common">Polyangium cellulosum</name>
    <dbReference type="NCBI Taxonomy" id="56"/>
    <lineage>
        <taxon>Bacteria</taxon>
        <taxon>Pseudomonadati</taxon>
        <taxon>Myxococcota</taxon>
        <taxon>Polyangia</taxon>
        <taxon>Polyangiales</taxon>
        <taxon>Polyangiaceae</taxon>
        <taxon>Sorangium</taxon>
    </lineage>
</organism>
<name>A0A4P2R090_SORCE</name>
<proteinExistence type="predicted"/>
<dbReference type="InterPro" id="IPR015943">
    <property type="entry name" value="WD40/YVTN_repeat-like_dom_sf"/>
</dbReference>
<dbReference type="AlphaFoldDB" id="A0A4P2R090"/>
<sequence>MANKTSVWAVRSLSLLLLLGCNVAPPPGSTGGVTKQPDGCGRGLIVVNTDYQSTNVSLLDIEGAVLSSSLISSSAASTMLSVPLSGDVVLPTMPQLGSRIALIDRYPASVLTWIDVKSGEVAAQLSVATGFAANPQDYVEASPHKAYVTRLGQNLAAGSEPFDAGNDVLVIDPSVPSITGRIDLMPAMAGEDPKYLPRANRAVVADQKLYVLLSADAADFSSSAESRLVTIDTDTDTILDVKTLDGLHGCGALALSPDQEDIAVACTGTFVGSASVLSESALVVLSRGDSLVERERWSAEQLGGGALGTWISYAGAETLVFTTLGSFPEGDQPGTDDTASALNLVNGERRELLRSKLSPFTIGATQCVAECSACFIADAETSGGVVHRFPVSAQGALGQPSQTVVDTAIGLPPRYLGRF</sequence>
<dbReference type="InterPro" id="IPR011045">
    <property type="entry name" value="N2O_reductase_N"/>
</dbReference>